<dbReference type="InterPro" id="IPR002491">
    <property type="entry name" value="ABC_transptr_periplasmic_BD"/>
</dbReference>
<evidence type="ECO:0000256" key="1">
    <source>
        <dbReference type="ARBA" id="ARBA00022729"/>
    </source>
</evidence>
<dbReference type="InterPro" id="IPR050902">
    <property type="entry name" value="ABC_Transporter_SBP"/>
</dbReference>
<dbReference type="RefSeq" id="WP_313831775.1">
    <property type="nucleotide sequence ID" value="NZ_JAQOUE010000001.1"/>
</dbReference>
<dbReference type="PANTHER" id="PTHR30535">
    <property type="entry name" value="VITAMIN B12-BINDING PROTEIN"/>
    <property type="match status" value="1"/>
</dbReference>
<dbReference type="Gene3D" id="3.40.50.1980">
    <property type="entry name" value="Nitrogenase molybdenum iron protein domain"/>
    <property type="match status" value="2"/>
</dbReference>
<keyword evidence="4" id="KW-1185">Reference proteome</keyword>
<dbReference type="PANTHER" id="PTHR30535:SF34">
    <property type="entry name" value="MOLYBDATE-BINDING PROTEIN MOLA"/>
    <property type="match status" value="1"/>
</dbReference>
<comment type="caution">
    <text evidence="3">The sequence shown here is derived from an EMBL/GenBank/DDBJ whole genome shotgun (WGS) entry which is preliminary data.</text>
</comment>
<evidence type="ECO:0000313" key="4">
    <source>
        <dbReference type="Proteomes" id="UP001250932"/>
    </source>
</evidence>
<organism evidence="3 4">
    <name type="scientific">Candidatus Nitronereus thalassa</name>
    <dbReference type="NCBI Taxonomy" id="3020898"/>
    <lineage>
        <taxon>Bacteria</taxon>
        <taxon>Pseudomonadati</taxon>
        <taxon>Nitrospirota</taxon>
        <taxon>Nitrospiria</taxon>
        <taxon>Nitrospirales</taxon>
        <taxon>Nitrospiraceae</taxon>
        <taxon>Candidatus Nitronereus</taxon>
    </lineage>
</organism>
<evidence type="ECO:0000259" key="2">
    <source>
        <dbReference type="PROSITE" id="PS50983"/>
    </source>
</evidence>
<gene>
    <name evidence="3" type="ORF">PPG34_03615</name>
</gene>
<reference evidence="3 4" key="1">
    <citation type="journal article" date="2023" name="ISME J.">
        <title>Cultivation and genomic characterization of novel and ubiquitous marine nitrite-oxidizing bacteria from the Nitrospirales.</title>
        <authorList>
            <person name="Mueller A.J."/>
            <person name="Daebeler A."/>
            <person name="Herbold C.W."/>
            <person name="Kirkegaard R.H."/>
            <person name="Daims H."/>
        </authorList>
    </citation>
    <scope>NUCLEOTIDE SEQUENCE [LARGE SCALE GENOMIC DNA]</scope>
    <source>
        <strain evidence="3 4">EB</strain>
    </source>
</reference>
<name>A0ABU3K4X0_9BACT</name>
<feature type="domain" description="Fe/B12 periplasmic-binding" evidence="2">
    <location>
        <begin position="39"/>
        <end position="288"/>
    </location>
</feature>
<evidence type="ECO:0000313" key="3">
    <source>
        <dbReference type="EMBL" id="MDT7041421.1"/>
    </source>
</evidence>
<keyword evidence="1" id="KW-0732">Signal</keyword>
<dbReference type="InterPro" id="IPR054828">
    <property type="entry name" value="Vit_B12_bind_prot"/>
</dbReference>
<dbReference type="NCBIfam" id="NF038402">
    <property type="entry name" value="TroA_like"/>
    <property type="match status" value="1"/>
</dbReference>
<dbReference type="Pfam" id="PF01497">
    <property type="entry name" value="Peripla_BP_2"/>
    <property type="match status" value="1"/>
</dbReference>
<dbReference type="Proteomes" id="UP001250932">
    <property type="component" value="Unassembled WGS sequence"/>
</dbReference>
<accession>A0ABU3K4X0</accession>
<dbReference type="PROSITE" id="PS50983">
    <property type="entry name" value="FE_B12_PBP"/>
    <property type="match status" value="1"/>
</dbReference>
<sequence length="292" mass="32546">MKRRQQGILTGMPFMANVAPRTFVDDTGRKIYLAKTPKRVVSLAPSITEILFAIGAGDSVVGVTEFCDYPPEAMTRTVVGDSRPNLEGVLALEPDLVLAMEVIRDDVLKTLQQLKIPLFILEAKSLEHVYSHIQTLGRMLGRVPEANTLAHNMRQEIQGIAEQTRSLPKPRVLYVVYPQPFITVGEGSFIHQLLELAGGDNVAKDAGNAYPRLSMEVVLQKDPEIILFPTMEGQNTPETDLAQWKRWTTMSAVKHERLHLVPWGLISRPGPRLVQGLESLAKAIHPELFRES</sequence>
<protein>
    <submittedName>
        <fullName evidence="3">Cobalamin-binding protein</fullName>
    </submittedName>
</protein>
<proteinExistence type="predicted"/>
<dbReference type="SUPFAM" id="SSF53807">
    <property type="entry name" value="Helical backbone' metal receptor"/>
    <property type="match status" value="1"/>
</dbReference>
<dbReference type="EMBL" id="JAQOUE010000001">
    <property type="protein sequence ID" value="MDT7041421.1"/>
    <property type="molecule type" value="Genomic_DNA"/>
</dbReference>
<dbReference type="CDD" id="cd01144">
    <property type="entry name" value="BtuF"/>
    <property type="match status" value="1"/>
</dbReference>